<dbReference type="EMBL" id="CAKOAT010316265">
    <property type="protein sequence ID" value="CAH8361802.1"/>
    <property type="molecule type" value="Genomic_DNA"/>
</dbReference>
<dbReference type="Proteomes" id="UP001642260">
    <property type="component" value="Unassembled WGS sequence"/>
</dbReference>
<accession>A0ABC8KWE2</accession>
<dbReference type="Gene3D" id="2.40.50.140">
    <property type="entry name" value="Nucleic acid-binding proteins"/>
    <property type="match status" value="1"/>
</dbReference>
<comment type="caution">
    <text evidence="1">The sequence shown here is derived from an EMBL/GenBank/DDBJ whole genome shotgun (WGS) entry which is preliminary data.</text>
</comment>
<evidence type="ECO:0008006" key="3">
    <source>
        <dbReference type="Google" id="ProtNLM"/>
    </source>
</evidence>
<dbReference type="PANTHER" id="PTHR23273">
    <property type="entry name" value="REPLICATION FACTOR A 1, RFA1"/>
    <property type="match status" value="1"/>
</dbReference>
<dbReference type="InterPro" id="IPR012340">
    <property type="entry name" value="NA-bd_OB-fold"/>
</dbReference>
<keyword evidence="2" id="KW-1185">Reference proteome</keyword>
<reference evidence="1 2" key="1">
    <citation type="submission" date="2022-03" db="EMBL/GenBank/DDBJ databases">
        <authorList>
            <person name="Macdonald S."/>
            <person name="Ahmed S."/>
            <person name="Newling K."/>
        </authorList>
    </citation>
    <scope>NUCLEOTIDE SEQUENCE [LARGE SCALE GENOMIC DNA]</scope>
</reference>
<gene>
    <name evidence="1" type="ORF">ERUC_LOCUS27558</name>
</gene>
<sequence>MESKGQSANSGDCVFKKRNDSSSAVDPDSSHSVIFDIVVVAWFECTATIDDVLRGSTWYYISYGRCHSKATKGANSMMCTNKKCKKSEVTGVPEYIAKVFVYDKSEQAAFVILGDDGRELTGKHAIELVANYLESNECVGADGVVPVPQALMETIGQTRRFIVKVSEHNLTGKSQSITVTKVLPSEQP</sequence>
<dbReference type="SUPFAM" id="SSF50249">
    <property type="entry name" value="Nucleic acid-binding proteins"/>
    <property type="match status" value="1"/>
</dbReference>
<protein>
    <recommendedName>
        <fullName evidence="3">Replication factor A C-terminal domain-containing protein</fullName>
    </recommendedName>
</protein>
<proteinExistence type="predicted"/>
<organism evidence="1 2">
    <name type="scientific">Eruca vesicaria subsp. sativa</name>
    <name type="common">Garden rocket</name>
    <name type="synonym">Eruca sativa</name>
    <dbReference type="NCBI Taxonomy" id="29727"/>
    <lineage>
        <taxon>Eukaryota</taxon>
        <taxon>Viridiplantae</taxon>
        <taxon>Streptophyta</taxon>
        <taxon>Embryophyta</taxon>
        <taxon>Tracheophyta</taxon>
        <taxon>Spermatophyta</taxon>
        <taxon>Magnoliopsida</taxon>
        <taxon>eudicotyledons</taxon>
        <taxon>Gunneridae</taxon>
        <taxon>Pentapetalae</taxon>
        <taxon>rosids</taxon>
        <taxon>malvids</taxon>
        <taxon>Brassicales</taxon>
        <taxon>Brassicaceae</taxon>
        <taxon>Brassiceae</taxon>
        <taxon>Eruca</taxon>
    </lineage>
</organism>
<name>A0ABC8KWE2_ERUVS</name>
<dbReference type="AlphaFoldDB" id="A0ABC8KWE2"/>
<dbReference type="PANTHER" id="PTHR23273:SF32">
    <property type="entry name" value="REPLICATION PROTEIN A 70 KDA DNA-BINDING SUBUNIT B-RELATED"/>
    <property type="match status" value="1"/>
</dbReference>
<evidence type="ECO:0000313" key="1">
    <source>
        <dbReference type="EMBL" id="CAH8361802.1"/>
    </source>
</evidence>
<evidence type="ECO:0000313" key="2">
    <source>
        <dbReference type="Proteomes" id="UP001642260"/>
    </source>
</evidence>